<dbReference type="InterPro" id="IPR011010">
    <property type="entry name" value="DNA_brk_join_enz"/>
</dbReference>
<evidence type="ECO:0000256" key="2">
    <source>
        <dbReference type="ARBA" id="ARBA00022908"/>
    </source>
</evidence>
<gene>
    <name evidence="9" type="ORF">LCGC14_1555670</name>
</gene>
<dbReference type="CDD" id="cd00801">
    <property type="entry name" value="INT_P4_C"/>
    <property type="match status" value="1"/>
</dbReference>
<dbReference type="PROSITE" id="PS51898">
    <property type="entry name" value="TYR_RECOMBINASE"/>
    <property type="match status" value="1"/>
</dbReference>
<evidence type="ECO:0000256" key="3">
    <source>
        <dbReference type="ARBA" id="ARBA00023125"/>
    </source>
</evidence>
<dbReference type="Pfam" id="PF13356">
    <property type="entry name" value="Arm-DNA-bind_3"/>
    <property type="match status" value="1"/>
</dbReference>
<dbReference type="GO" id="GO:0075713">
    <property type="term" value="P:establishment of integrated proviral latency"/>
    <property type="evidence" value="ECO:0007669"/>
    <property type="project" value="UniProtKB-KW"/>
</dbReference>
<evidence type="ECO:0000256" key="4">
    <source>
        <dbReference type="ARBA" id="ARBA00023172"/>
    </source>
</evidence>
<dbReference type="InterPro" id="IPR038488">
    <property type="entry name" value="Integrase_DNA-bd_sf"/>
</dbReference>
<keyword evidence="2" id="KW-0229">DNA integration</keyword>
<feature type="domain" description="Core-binding (CB)" evidence="8">
    <location>
        <begin position="104"/>
        <end position="185"/>
    </location>
</feature>
<dbReference type="InterPro" id="IPR050808">
    <property type="entry name" value="Phage_Integrase"/>
</dbReference>
<dbReference type="GO" id="GO:0044826">
    <property type="term" value="P:viral genome integration into host DNA"/>
    <property type="evidence" value="ECO:0007669"/>
    <property type="project" value="UniProtKB-KW"/>
</dbReference>
<dbReference type="GO" id="GO:0003677">
    <property type="term" value="F:DNA binding"/>
    <property type="evidence" value="ECO:0007669"/>
    <property type="project" value="UniProtKB-KW"/>
</dbReference>
<comment type="similarity">
    <text evidence="1">Belongs to the 'phage' integrase family.</text>
</comment>
<keyword evidence="4" id="KW-0233">DNA recombination</keyword>
<dbReference type="PANTHER" id="PTHR30629:SF2">
    <property type="entry name" value="PROPHAGE INTEGRASE INTS-RELATED"/>
    <property type="match status" value="1"/>
</dbReference>
<keyword evidence="5" id="KW-1179">Viral genome integration</keyword>
<dbReference type="InterPro" id="IPR002104">
    <property type="entry name" value="Integrase_catalytic"/>
</dbReference>
<reference evidence="9" key="1">
    <citation type="journal article" date="2015" name="Nature">
        <title>Complex archaea that bridge the gap between prokaryotes and eukaryotes.</title>
        <authorList>
            <person name="Spang A."/>
            <person name="Saw J.H."/>
            <person name="Jorgensen S.L."/>
            <person name="Zaremba-Niedzwiedzka K."/>
            <person name="Martijn J."/>
            <person name="Lind A.E."/>
            <person name="van Eijk R."/>
            <person name="Schleper C."/>
            <person name="Guy L."/>
            <person name="Ettema T.J."/>
        </authorList>
    </citation>
    <scope>NUCLEOTIDE SEQUENCE</scope>
</reference>
<evidence type="ECO:0000256" key="5">
    <source>
        <dbReference type="ARBA" id="ARBA00023195"/>
    </source>
</evidence>
<evidence type="ECO:0000259" key="8">
    <source>
        <dbReference type="PROSITE" id="PS51900"/>
    </source>
</evidence>
<dbReference type="GO" id="GO:0015074">
    <property type="term" value="P:DNA integration"/>
    <property type="evidence" value="ECO:0007669"/>
    <property type="project" value="UniProtKB-KW"/>
</dbReference>
<name>A0A0F9L570_9ZZZZ</name>
<dbReference type="GO" id="GO:0046718">
    <property type="term" value="P:symbiont entry into host cell"/>
    <property type="evidence" value="ECO:0007669"/>
    <property type="project" value="UniProtKB-KW"/>
</dbReference>
<feature type="domain" description="Tyr recombinase" evidence="7">
    <location>
        <begin position="208"/>
        <end position="387"/>
    </location>
</feature>
<dbReference type="SUPFAM" id="SSF56349">
    <property type="entry name" value="DNA breaking-rejoining enzymes"/>
    <property type="match status" value="1"/>
</dbReference>
<accession>A0A0F9L570</accession>
<evidence type="ECO:0000313" key="9">
    <source>
        <dbReference type="EMBL" id="KKM51222.1"/>
    </source>
</evidence>
<dbReference type="InterPro" id="IPR013762">
    <property type="entry name" value="Integrase-like_cat_sf"/>
</dbReference>
<protein>
    <recommendedName>
        <fullName evidence="10">Tyr recombinase domain-containing protein</fullName>
    </recommendedName>
</protein>
<dbReference type="PANTHER" id="PTHR30629">
    <property type="entry name" value="PROPHAGE INTEGRASE"/>
    <property type="match status" value="1"/>
</dbReference>
<dbReference type="Pfam" id="PF00589">
    <property type="entry name" value="Phage_integrase"/>
    <property type="match status" value="1"/>
</dbReference>
<dbReference type="Pfam" id="PF22022">
    <property type="entry name" value="Phage_int_M"/>
    <property type="match status" value="1"/>
</dbReference>
<keyword evidence="3" id="KW-0238">DNA-binding</keyword>
<evidence type="ECO:0000259" key="7">
    <source>
        <dbReference type="PROSITE" id="PS51898"/>
    </source>
</evidence>
<dbReference type="InterPro" id="IPR010998">
    <property type="entry name" value="Integrase_recombinase_N"/>
</dbReference>
<dbReference type="GO" id="GO:0006310">
    <property type="term" value="P:DNA recombination"/>
    <property type="evidence" value="ECO:0007669"/>
    <property type="project" value="UniProtKB-KW"/>
</dbReference>
<dbReference type="InterPro" id="IPR044068">
    <property type="entry name" value="CB"/>
</dbReference>
<dbReference type="PROSITE" id="PS51900">
    <property type="entry name" value="CB"/>
    <property type="match status" value="1"/>
</dbReference>
<dbReference type="Gene3D" id="1.10.443.10">
    <property type="entry name" value="Intergrase catalytic core"/>
    <property type="match status" value="1"/>
</dbReference>
<dbReference type="Gene3D" id="3.30.160.390">
    <property type="entry name" value="Integrase, DNA-binding domain"/>
    <property type="match status" value="1"/>
</dbReference>
<sequence length="399" mass="45980">MALTDIKVKKAKGGITPDGRETSKRYKMGDSRGLYLEVSPNGGKWWRLKYRFDGKEKRLSLGVYPDISLKDARERREELRRQIANGIDPAIVRKEEKEIAADKNCFETVAREWHSKFSANWTEGHTNRTLIRIENDVFPWLGKRNINEITSPDLLVVLRRVEDRGAIETAHRINQICGQIFRYAIATGRAERDIAADLRGALPPTRVKHHSSITEPKQVGELIRAINSYGGSFVTAVALKLSPLLFVRPGELRQAEWDEIDFENREWRIPAEKMKMREVHIVPLCTQAIRLLNELKALTGKGKYLFPSNRTVTRPMSNNTINASLRRLGYTKEEMTAHGFRSMASTILNEQGWNRDAIERQLAHSEKDGIRAAYNYAQYLTERKEMMQWWADYLEKLAI</sequence>
<organism evidence="9">
    <name type="scientific">marine sediment metagenome</name>
    <dbReference type="NCBI Taxonomy" id="412755"/>
    <lineage>
        <taxon>unclassified sequences</taxon>
        <taxon>metagenomes</taxon>
        <taxon>ecological metagenomes</taxon>
    </lineage>
</organism>
<comment type="caution">
    <text evidence="9">The sequence shown here is derived from an EMBL/GenBank/DDBJ whole genome shotgun (WGS) entry which is preliminary data.</text>
</comment>
<dbReference type="InterPro" id="IPR053876">
    <property type="entry name" value="Phage_int_M"/>
</dbReference>
<keyword evidence="6" id="KW-1160">Virus entry into host cell</keyword>
<dbReference type="EMBL" id="LAZR01011953">
    <property type="protein sequence ID" value="KKM51222.1"/>
    <property type="molecule type" value="Genomic_DNA"/>
</dbReference>
<evidence type="ECO:0008006" key="10">
    <source>
        <dbReference type="Google" id="ProtNLM"/>
    </source>
</evidence>
<dbReference type="Gene3D" id="1.10.150.130">
    <property type="match status" value="1"/>
</dbReference>
<evidence type="ECO:0000256" key="1">
    <source>
        <dbReference type="ARBA" id="ARBA00008857"/>
    </source>
</evidence>
<dbReference type="AlphaFoldDB" id="A0A0F9L570"/>
<proteinExistence type="inferred from homology"/>
<dbReference type="InterPro" id="IPR025166">
    <property type="entry name" value="Integrase_DNA_bind_dom"/>
</dbReference>
<evidence type="ECO:0000256" key="6">
    <source>
        <dbReference type="ARBA" id="ARBA00023296"/>
    </source>
</evidence>